<evidence type="ECO:0000256" key="9">
    <source>
        <dbReference type="ARBA" id="ARBA00022777"/>
    </source>
</evidence>
<dbReference type="InterPro" id="IPR036890">
    <property type="entry name" value="HATPase_C_sf"/>
</dbReference>
<evidence type="ECO:0000256" key="14">
    <source>
        <dbReference type="SAM" id="Phobius"/>
    </source>
</evidence>
<evidence type="ECO:0000256" key="8">
    <source>
        <dbReference type="ARBA" id="ARBA00022741"/>
    </source>
</evidence>
<dbReference type="PANTHER" id="PTHR43065:SF46">
    <property type="entry name" value="C4-DICARBOXYLATE TRANSPORT SENSOR PROTEIN DCTB"/>
    <property type="match status" value="1"/>
</dbReference>
<evidence type="ECO:0000256" key="11">
    <source>
        <dbReference type="ARBA" id="ARBA00022989"/>
    </source>
</evidence>
<dbReference type="PROSITE" id="PS50109">
    <property type="entry name" value="HIS_KIN"/>
    <property type="match status" value="1"/>
</dbReference>
<dbReference type="Gene3D" id="3.30.565.10">
    <property type="entry name" value="Histidine kinase-like ATPase, C-terminal domain"/>
    <property type="match status" value="1"/>
</dbReference>
<keyword evidence="11 14" id="KW-1133">Transmembrane helix</keyword>
<evidence type="ECO:0000259" key="15">
    <source>
        <dbReference type="PROSITE" id="PS50109"/>
    </source>
</evidence>
<keyword evidence="8" id="KW-0547">Nucleotide-binding</keyword>
<evidence type="ECO:0000256" key="1">
    <source>
        <dbReference type="ARBA" id="ARBA00000085"/>
    </source>
</evidence>
<evidence type="ECO:0000256" key="4">
    <source>
        <dbReference type="ARBA" id="ARBA00022475"/>
    </source>
</evidence>
<dbReference type="GO" id="GO:0000155">
    <property type="term" value="F:phosphorelay sensor kinase activity"/>
    <property type="evidence" value="ECO:0007669"/>
    <property type="project" value="InterPro"/>
</dbReference>
<feature type="domain" description="Histidine kinase" evidence="15">
    <location>
        <begin position="364"/>
        <end position="570"/>
    </location>
</feature>
<dbReference type="Pfam" id="PF00512">
    <property type="entry name" value="HisKA"/>
    <property type="match status" value="1"/>
</dbReference>
<dbReference type="InterPro" id="IPR003594">
    <property type="entry name" value="HATPase_dom"/>
</dbReference>
<reference evidence="16 17" key="1">
    <citation type="submission" date="2017-07" db="EMBL/GenBank/DDBJ databases">
        <title>Sandarakinorhabdus cyanobacteriorum sp. nov., a novel bacterium isolated from cyanobacterial aggregates in a eutrophic lake.</title>
        <authorList>
            <person name="Cai H."/>
        </authorList>
    </citation>
    <scope>NUCLEOTIDE SEQUENCE [LARGE SCALE GENOMIC DNA]</scope>
    <source>
        <strain evidence="16 17">TH057</strain>
    </source>
</reference>
<keyword evidence="17" id="KW-1185">Reference proteome</keyword>
<dbReference type="AlphaFoldDB" id="A0A255Y6W0"/>
<dbReference type="PIRSF" id="PIRSF036431">
    <property type="entry name" value="STHK_DctB"/>
    <property type="match status" value="1"/>
</dbReference>
<dbReference type="OrthoDB" id="7568856at2"/>
<comment type="subcellular location">
    <subcellularLocation>
        <location evidence="2">Cell membrane</location>
        <topology evidence="2">Multi-pass membrane protein</topology>
    </subcellularLocation>
</comment>
<dbReference type="SUPFAM" id="SSF47384">
    <property type="entry name" value="Homodimeric domain of signal transducing histidine kinase"/>
    <property type="match status" value="1"/>
</dbReference>
<evidence type="ECO:0000256" key="3">
    <source>
        <dbReference type="ARBA" id="ARBA00012438"/>
    </source>
</evidence>
<evidence type="ECO:0000256" key="10">
    <source>
        <dbReference type="ARBA" id="ARBA00022840"/>
    </source>
</evidence>
<comment type="caution">
    <text evidence="16">The sequence shown here is derived from an EMBL/GenBank/DDBJ whole genome shotgun (WGS) entry which is preliminary data.</text>
</comment>
<dbReference type="EC" id="2.7.13.3" evidence="3"/>
<evidence type="ECO:0000256" key="13">
    <source>
        <dbReference type="ARBA" id="ARBA00023136"/>
    </source>
</evidence>
<evidence type="ECO:0000313" key="16">
    <source>
        <dbReference type="EMBL" id="OYQ24957.1"/>
    </source>
</evidence>
<sequence>MSPSSGFPALTPARRWLLLAILVGLAASWAAAILATGREDAALRREASVAANLFEAVLGNELERYRALPLVLAGDAAVDAALRDPAARPALNARLASLAARTRAAAIYVIAANGRTIAASNAGQPLSFVGRDFTYRDYFARAMASGRGEQFALGTTTNQPGLYLSARVDAGGRPLGVVVTKIDFSEVERQWRQSATPVFVTDRAGIVIITGVEAWRFRQEASLGLAANSSHPAHVDARLPGVGEAEYVRVRVPTGMAGWTLNLLQPAGPAVAAAATAASTLTLIIASLIIAAGWWINRRRTRDARAAAARAAAQAQLEAMVADRTAKLTAEMDERRRAEAALLQLHLELEQANRLTTLGQIAAGVTHEINQPVAAIATWAHTATSHLARGQPDQAGKALATIQQLTERIGHITGELRDFARKSDGPPVRVVLADAIAGARLLVPDGKGRNRPRIDSSAVPADLAVLADRIRLEQVLVNLLRNAQEAGAQQIRVAASAAAGAVAITVADDGPGLPSAIAASLFTPFQTSKPRGLGLGLVISRDICRAMAGDLVLAPTATGTSFCITLPEAA</sequence>
<evidence type="ECO:0000256" key="12">
    <source>
        <dbReference type="ARBA" id="ARBA00023012"/>
    </source>
</evidence>
<dbReference type="CDD" id="cd12914">
    <property type="entry name" value="PDC1_DGC_like"/>
    <property type="match status" value="1"/>
</dbReference>
<evidence type="ECO:0000256" key="2">
    <source>
        <dbReference type="ARBA" id="ARBA00004651"/>
    </source>
</evidence>
<dbReference type="InterPro" id="IPR033479">
    <property type="entry name" value="dCache_1"/>
</dbReference>
<organism evidence="16 17">
    <name type="scientific">Sandarakinorhabdus cyanobacteriorum</name>
    <dbReference type="NCBI Taxonomy" id="1981098"/>
    <lineage>
        <taxon>Bacteria</taxon>
        <taxon>Pseudomonadati</taxon>
        <taxon>Pseudomonadota</taxon>
        <taxon>Alphaproteobacteria</taxon>
        <taxon>Sphingomonadales</taxon>
        <taxon>Sphingosinicellaceae</taxon>
        <taxon>Sandarakinorhabdus</taxon>
    </lineage>
</organism>
<keyword evidence="5" id="KW-0597">Phosphoprotein</keyword>
<gene>
    <name evidence="16" type="ORF">CHU93_14025</name>
</gene>
<dbReference type="EMBL" id="NOXT01000123">
    <property type="protein sequence ID" value="OYQ24957.1"/>
    <property type="molecule type" value="Genomic_DNA"/>
</dbReference>
<dbReference type="CDD" id="cd00082">
    <property type="entry name" value="HisKA"/>
    <property type="match status" value="1"/>
</dbReference>
<dbReference type="Proteomes" id="UP000216991">
    <property type="component" value="Unassembled WGS sequence"/>
</dbReference>
<dbReference type="InterPro" id="IPR017055">
    <property type="entry name" value="Sig_transdc_His_kinase_DctB"/>
</dbReference>
<keyword evidence="7 14" id="KW-0812">Transmembrane</keyword>
<dbReference type="GO" id="GO:0005886">
    <property type="term" value="C:plasma membrane"/>
    <property type="evidence" value="ECO:0007669"/>
    <property type="project" value="UniProtKB-SubCell"/>
</dbReference>
<evidence type="ECO:0000313" key="17">
    <source>
        <dbReference type="Proteomes" id="UP000216991"/>
    </source>
</evidence>
<dbReference type="SMART" id="SM00388">
    <property type="entry name" value="HisKA"/>
    <property type="match status" value="1"/>
</dbReference>
<keyword evidence="10" id="KW-0067">ATP-binding</keyword>
<feature type="transmembrane region" description="Helical" evidence="14">
    <location>
        <begin position="270"/>
        <end position="296"/>
    </location>
</feature>
<keyword evidence="9" id="KW-0418">Kinase</keyword>
<proteinExistence type="predicted"/>
<keyword evidence="4" id="KW-1003">Cell membrane</keyword>
<accession>A0A255Y6W0</accession>
<dbReference type="SUPFAM" id="SSF103190">
    <property type="entry name" value="Sensory domain-like"/>
    <property type="match status" value="1"/>
</dbReference>
<dbReference type="PANTHER" id="PTHR43065">
    <property type="entry name" value="SENSOR HISTIDINE KINASE"/>
    <property type="match status" value="1"/>
</dbReference>
<dbReference type="InterPro" id="IPR004358">
    <property type="entry name" value="Sig_transdc_His_kin-like_C"/>
</dbReference>
<dbReference type="InterPro" id="IPR029151">
    <property type="entry name" value="Sensor-like_sf"/>
</dbReference>
<dbReference type="InterPro" id="IPR005467">
    <property type="entry name" value="His_kinase_dom"/>
</dbReference>
<evidence type="ECO:0000256" key="6">
    <source>
        <dbReference type="ARBA" id="ARBA00022679"/>
    </source>
</evidence>
<dbReference type="InterPro" id="IPR036097">
    <property type="entry name" value="HisK_dim/P_sf"/>
</dbReference>
<dbReference type="Gene3D" id="3.30.450.20">
    <property type="entry name" value="PAS domain"/>
    <property type="match status" value="2"/>
</dbReference>
<keyword evidence="13 14" id="KW-0472">Membrane</keyword>
<dbReference type="Pfam" id="PF02743">
    <property type="entry name" value="dCache_1"/>
    <property type="match status" value="1"/>
</dbReference>
<dbReference type="SUPFAM" id="SSF55874">
    <property type="entry name" value="ATPase domain of HSP90 chaperone/DNA topoisomerase II/histidine kinase"/>
    <property type="match status" value="1"/>
</dbReference>
<dbReference type="PRINTS" id="PR00344">
    <property type="entry name" value="BCTRLSENSOR"/>
</dbReference>
<dbReference type="Gene3D" id="6.10.250.3020">
    <property type="match status" value="1"/>
</dbReference>
<protein>
    <recommendedName>
        <fullName evidence="3">histidine kinase</fullName>
        <ecNumber evidence="3">2.7.13.3</ecNumber>
    </recommendedName>
</protein>
<dbReference type="Gene3D" id="1.10.287.130">
    <property type="match status" value="1"/>
</dbReference>
<dbReference type="RefSeq" id="WP_094474790.1">
    <property type="nucleotide sequence ID" value="NZ_NOXT01000123.1"/>
</dbReference>
<dbReference type="SMART" id="SM00387">
    <property type="entry name" value="HATPase_c"/>
    <property type="match status" value="1"/>
</dbReference>
<comment type="catalytic activity">
    <reaction evidence="1">
        <text>ATP + protein L-histidine = ADP + protein N-phospho-L-histidine.</text>
        <dbReference type="EC" id="2.7.13.3"/>
    </reaction>
</comment>
<keyword evidence="12" id="KW-0902">Two-component regulatory system</keyword>
<evidence type="ECO:0000256" key="7">
    <source>
        <dbReference type="ARBA" id="ARBA00022692"/>
    </source>
</evidence>
<dbReference type="GO" id="GO:0005524">
    <property type="term" value="F:ATP binding"/>
    <property type="evidence" value="ECO:0007669"/>
    <property type="project" value="UniProtKB-KW"/>
</dbReference>
<keyword evidence="6" id="KW-0808">Transferase</keyword>
<evidence type="ECO:0000256" key="5">
    <source>
        <dbReference type="ARBA" id="ARBA00022553"/>
    </source>
</evidence>
<dbReference type="InterPro" id="IPR003661">
    <property type="entry name" value="HisK_dim/P_dom"/>
</dbReference>
<dbReference type="Pfam" id="PF02518">
    <property type="entry name" value="HATPase_c"/>
    <property type="match status" value="1"/>
</dbReference>
<name>A0A255Y6W0_9SPHN</name>